<dbReference type="InterPro" id="IPR036908">
    <property type="entry name" value="RlpA-like_sf"/>
</dbReference>
<dbReference type="PANTHER" id="PTHR31836:SF25">
    <property type="entry name" value="RLPA-LIKE PROTEIN DOUBLE-PSI BETA-BARREL DOMAIN-CONTAINING PROTEIN"/>
    <property type="match status" value="1"/>
</dbReference>
<protein>
    <recommendedName>
        <fullName evidence="4">RlpA-like protein double-psi beta-barrel domain-containing protein</fullName>
    </recommendedName>
</protein>
<accession>A0AAV5GGZ7</accession>
<keyword evidence="1 3" id="KW-0732">Signal</keyword>
<name>A0AAV5GGZ7_9BASI</name>
<dbReference type="EMBL" id="BQKY01000003">
    <property type="protein sequence ID" value="GJN88632.1"/>
    <property type="molecule type" value="Genomic_DNA"/>
</dbReference>
<evidence type="ECO:0000256" key="1">
    <source>
        <dbReference type="ARBA" id="ARBA00022729"/>
    </source>
</evidence>
<proteinExistence type="predicted"/>
<evidence type="ECO:0000256" key="3">
    <source>
        <dbReference type="SAM" id="SignalP"/>
    </source>
</evidence>
<feature type="compositionally biased region" description="Low complexity" evidence="2">
    <location>
        <begin position="250"/>
        <end position="274"/>
    </location>
</feature>
<comment type="caution">
    <text evidence="5">The sequence shown here is derived from an EMBL/GenBank/DDBJ whole genome shotgun (WGS) entry which is preliminary data.</text>
</comment>
<feature type="chain" id="PRO_5043730583" description="RlpA-like protein double-psi beta-barrel domain-containing protein" evidence="3">
    <location>
        <begin position="18"/>
        <end position="371"/>
    </location>
</feature>
<evidence type="ECO:0000313" key="5">
    <source>
        <dbReference type="EMBL" id="GJN88632.1"/>
    </source>
</evidence>
<feature type="region of interest" description="Disordered" evidence="2">
    <location>
        <begin position="166"/>
        <end position="274"/>
    </location>
</feature>
<feature type="compositionally biased region" description="Polar residues" evidence="2">
    <location>
        <begin position="238"/>
        <end position="247"/>
    </location>
</feature>
<dbReference type="InterPro" id="IPR051477">
    <property type="entry name" value="Expansin_CellWall"/>
</dbReference>
<keyword evidence="6" id="KW-1185">Reference proteome</keyword>
<dbReference type="PANTHER" id="PTHR31836">
    <property type="match status" value="1"/>
</dbReference>
<dbReference type="Proteomes" id="UP001342314">
    <property type="component" value="Unassembled WGS sequence"/>
</dbReference>
<evidence type="ECO:0000256" key="2">
    <source>
        <dbReference type="SAM" id="MobiDB-lite"/>
    </source>
</evidence>
<feature type="signal peptide" evidence="3">
    <location>
        <begin position="1"/>
        <end position="17"/>
    </location>
</feature>
<evidence type="ECO:0000313" key="6">
    <source>
        <dbReference type="Proteomes" id="UP001342314"/>
    </source>
</evidence>
<organism evidence="5 6">
    <name type="scientific">Rhodotorula paludigena</name>
    <dbReference type="NCBI Taxonomy" id="86838"/>
    <lineage>
        <taxon>Eukaryota</taxon>
        <taxon>Fungi</taxon>
        <taxon>Dikarya</taxon>
        <taxon>Basidiomycota</taxon>
        <taxon>Pucciniomycotina</taxon>
        <taxon>Microbotryomycetes</taxon>
        <taxon>Sporidiobolales</taxon>
        <taxon>Sporidiobolaceae</taxon>
        <taxon>Rhodotorula</taxon>
    </lineage>
</organism>
<dbReference type="Gene3D" id="2.40.40.10">
    <property type="entry name" value="RlpA-like domain"/>
    <property type="match status" value="2"/>
</dbReference>
<feature type="compositionally biased region" description="Low complexity" evidence="2">
    <location>
        <begin position="166"/>
        <end position="183"/>
    </location>
</feature>
<dbReference type="AlphaFoldDB" id="A0AAV5GGZ7"/>
<feature type="domain" description="RlpA-like protein double-psi beta-barrel" evidence="4">
    <location>
        <begin position="308"/>
        <end position="366"/>
    </location>
</feature>
<evidence type="ECO:0000259" key="4">
    <source>
        <dbReference type="Pfam" id="PF03330"/>
    </source>
</evidence>
<feature type="compositionally biased region" description="Low complexity" evidence="2">
    <location>
        <begin position="200"/>
        <end position="237"/>
    </location>
</feature>
<reference evidence="5 6" key="1">
    <citation type="submission" date="2021-12" db="EMBL/GenBank/DDBJ databases">
        <title>High titer production of polyol ester of fatty acids by Rhodotorula paludigena BS15 towards product separation-free biomass refinery.</title>
        <authorList>
            <person name="Mano J."/>
            <person name="Ono H."/>
            <person name="Tanaka T."/>
            <person name="Naito K."/>
            <person name="Sushida H."/>
            <person name="Ike M."/>
            <person name="Tokuyasu K."/>
            <person name="Kitaoka M."/>
        </authorList>
    </citation>
    <scope>NUCLEOTIDE SEQUENCE [LARGE SCALE GENOMIC DNA]</scope>
    <source>
        <strain evidence="5 6">BS15</strain>
    </source>
</reference>
<sequence>MLAAAFTALAALAAVNAAPVALNIAEASVSLPNTTETATAYYYYQNDHAGACGWVSQDSDLVVGLPLEYYGDYAVINPYCGAFVVVEGQNKTVTALVADASTLNETLTLSIGAWNALDGDNGLETVSWRFANETETAAAKNALSGSSAPSSAAAKTSSAAVTTSSAATTTSSAAPATSSSAAPVQKEATTSAAAVEEKPSSTSTWSPEPKTTTTSTQEWKPTTTTSTKEWKPTTTSTQEWKPTTTSKWVAPTTTTTQAAPKTTQAQTDSSASSAQFSGRGTYYFQNGAAGSCGNYNSDSAYIIAVSASQMNSGLCGKKVSIRNTSNGKSITATVADTCPGCGYGSIDLSEGAFGALGEYSQGVLPLAWSFI</sequence>
<dbReference type="InterPro" id="IPR009009">
    <property type="entry name" value="RlpA-like_DPBB"/>
</dbReference>
<dbReference type="CDD" id="cd22191">
    <property type="entry name" value="DPBB_RlpA_EXP_N-like"/>
    <property type="match status" value="2"/>
</dbReference>
<gene>
    <name evidence="5" type="ORF">Rhopal_001598-T1</name>
</gene>
<dbReference type="SUPFAM" id="SSF50685">
    <property type="entry name" value="Barwin-like endoglucanases"/>
    <property type="match status" value="2"/>
</dbReference>
<dbReference type="Pfam" id="PF03330">
    <property type="entry name" value="DPBB_1"/>
    <property type="match status" value="1"/>
</dbReference>